<comment type="caution">
    <text evidence="3">The sequence shown here is derived from an EMBL/GenBank/DDBJ whole genome shotgun (WGS) entry which is preliminary data.</text>
</comment>
<evidence type="ECO:0000256" key="1">
    <source>
        <dbReference type="SAM" id="Phobius"/>
    </source>
</evidence>
<dbReference type="Gene3D" id="2.40.30.170">
    <property type="match status" value="1"/>
</dbReference>
<dbReference type="PANTHER" id="PTHR30386:SF17">
    <property type="entry name" value="ALKALINE PROTEASE SECRETION PROTEIN APRE"/>
    <property type="match status" value="1"/>
</dbReference>
<dbReference type="PANTHER" id="PTHR30386">
    <property type="entry name" value="MEMBRANE FUSION SUBUNIT OF EMRAB-TOLC MULTIDRUG EFFLUX PUMP"/>
    <property type="match status" value="1"/>
</dbReference>
<dbReference type="EMBL" id="PEBX01000014">
    <property type="protein sequence ID" value="PTQ57049.1"/>
    <property type="molecule type" value="Genomic_DNA"/>
</dbReference>
<name>A0A2R6Y2Y8_9BACL</name>
<keyword evidence="1" id="KW-0812">Transmembrane</keyword>
<keyword evidence="1" id="KW-0472">Membrane</keyword>
<dbReference type="AlphaFoldDB" id="A0A2R6Y2Y8"/>
<dbReference type="InterPro" id="IPR058636">
    <property type="entry name" value="Beta-barrel_YknX"/>
</dbReference>
<keyword evidence="1" id="KW-1133">Transmembrane helix</keyword>
<organism evidence="3 4">
    <name type="scientific">Candidatus Carbonibacillus altaicus</name>
    <dbReference type="NCBI Taxonomy" id="2163959"/>
    <lineage>
        <taxon>Bacteria</taxon>
        <taxon>Bacillati</taxon>
        <taxon>Bacillota</taxon>
        <taxon>Bacilli</taxon>
        <taxon>Bacillales</taxon>
        <taxon>Candidatus Carbonibacillus</taxon>
    </lineage>
</organism>
<evidence type="ECO:0000313" key="3">
    <source>
        <dbReference type="EMBL" id="PTQ57049.1"/>
    </source>
</evidence>
<feature type="transmembrane region" description="Helical" evidence="1">
    <location>
        <begin position="7"/>
        <end position="28"/>
    </location>
</feature>
<evidence type="ECO:0000259" key="2">
    <source>
        <dbReference type="Pfam" id="PF25990"/>
    </source>
</evidence>
<gene>
    <name evidence="3" type="ORF">BSOLF_2319</name>
</gene>
<proteinExistence type="predicted"/>
<dbReference type="Pfam" id="PF25990">
    <property type="entry name" value="Beta-barrel_YknX"/>
    <property type="match status" value="1"/>
</dbReference>
<evidence type="ECO:0000313" key="4">
    <source>
        <dbReference type="Proteomes" id="UP000244338"/>
    </source>
</evidence>
<dbReference type="Proteomes" id="UP000244338">
    <property type="component" value="Unassembled WGS sequence"/>
</dbReference>
<feature type="domain" description="YknX-like beta-barrel" evidence="2">
    <location>
        <begin position="147"/>
        <end position="235"/>
    </location>
</feature>
<reference evidence="4" key="1">
    <citation type="journal article" date="2018" name="Sci. Rep.">
        <title>Lignite coal burning seam in the remote Altai Mountains harbors a hydrogen-driven thermophilic microbial community.</title>
        <authorList>
            <person name="Kadnikov V.V."/>
            <person name="Mardanov A.V."/>
            <person name="Ivasenko D.A."/>
            <person name="Antsiferov D.V."/>
            <person name="Beletsky A.V."/>
            <person name="Karnachuk O.V."/>
            <person name="Ravin N.V."/>
        </authorList>
    </citation>
    <scope>NUCLEOTIDE SEQUENCE [LARGE SCALE GENOMIC DNA]</scope>
</reference>
<protein>
    <submittedName>
        <fullName evidence="3">Multidrug resistance protein [function not yet clear]</fullName>
    </submittedName>
</protein>
<sequence>MNMRRMFLLNIIVLIVLVVGGIYIYAWVSNNERYLAVDNAHVSGQAIPVSAPASGKLVAWDAKIGEKYDAGAVIGKVEVPVTQAPGMQGVAAGTTGNAPANAAPQTITVDITMPARGTIVTSSAVVGTFVSPGFPLAQAFNLDDLWVTANVKETDIQHVKMGAEVDVTVDAYPESKLTGFVSRIGLYTANTFSLLPQNNTTGNYTKVVQVIPVHIDLDSYKGVTLVPGMNVTVRIHK</sequence>
<dbReference type="InterPro" id="IPR050739">
    <property type="entry name" value="MFP"/>
</dbReference>
<accession>A0A2R6Y2Y8</accession>
<dbReference type="GO" id="GO:0055085">
    <property type="term" value="P:transmembrane transport"/>
    <property type="evidence" value="ECO:0007669"/>
    <property type="project" value="InterPro"/>
</dbReference>